<accession>A0A1I3LS73</accession>
<dbReference type="InterPro" id="IPR051531">
    <property type="entry name" value="N-acetyltransferase"/>
</dbReference>
<sequence length="172" mass="19395">MVIRETERLVLRELAPGDAVELFRIYSDPEVMRFMGAGPVSVEQERAGIESHIQNSYARHGYGLWGVVERESGTLIGRCGLLSCELHARAETEISYLLDRPYWRQGYASEACRAIMSMAFDELRLPRLLAFVAPANVASRRVAERLGCRQIGEAQYKQFGVVELFEGLRVEG</sequence>
<protein>
    <submittedName>
        <fullName evidence="2">Ribosomal-protein-alanine N-acetyltransferase</fullName>
    </submittedName>
</protein>
<dbReference type="GO" id="GO:0016747">
    <property type="term" value="F:acyltransferase activity, transferring groups other than amino-acyl groups"/>
    <property type="evidence" value="ECO:0007669"/>
    <property type="project" value="InterPro"/>
</dbReference>
<keyword evidence="2" id="KW-0808">Transferase</keyword>
<reference evidence="3" key="1">
    <citation type="submission" date="2016-10" db="EMBL/GenBank/DDBJ databases">
        <authorList>
            <person name="Varghese N."/>
            <person name="Submissions S."/>
        </authorList>
    </citation>
    <scope>NUCLEOTIDE SEQUENCE [LARGE SCALE GENOMIC DNA]</scope>
    <source>
        <strain evidence="3">DSM 26348</strain>
    </source>
</reference>
<dbReference type="PANTHER" id="PTHR43792">
    <property type="entry name" value="GNAT FAMILY, PUTATIVE (AFU_ORTHOLOGUE AFUA_3G00765)-RELATED-RELATED"/>
    <property type="match status" value="1"/>
</dbReference>
<feature type="domain" description="N-acetyltransferase" evidence="1">
    <location>
        <begin position="9"/>
        <end position="171"/>
    </location>
</feature>
<evidence type="ECO:0000313" key="3">
    <source>
        <dbReference type="Proteomes" id="UP000199518"/>
    </source>
</evidence>
<name>A0A1I3LS73_9PLAN</name>
<evidence type="ECO:0000313" key="2">
    <source>
        <dbReference type="EMBL" id="SFI87296.1"/>
    </source>
</evidence>
<dbReference type="InterPro" id="IPR016181">
    <property type="entry name" value="Acyl_CoA_acyltransferase"/>
</dbReference>
<dbReference type="InterPro" id="IPR000182">
    <property type="entry name" value="GNAT_dom"/>
</dbReference>
<proteinExistence type="predicted"/>
<dbReference type="PROSITE" id="PS51186">
    <property type="entry name" value="GNAT"/>
    <property type="match status" value="1"/>
</dbReference>
<dbReference type="SUPFAM" id="SSF55729">
    <property type="entry name" value="Acyl-CoA N-acyltransferases (Nat)"/>
    <property type="match status" value="1"/>
</dbReference>
<dbReference type="PANTHER" id="PTHR43792:SF1">
    <property type="entry name" value="N-ACETYLTRANSFERASE DOMAIN-CONTAINING PROTEIN"/>
    <property type="match status" value="1"/>
</dbReference>
<dbReference type="Proteomes" id="UP000199518">
    <property type="component" value="Unassembled WGS sequence"/>
</dbReference>
<gene>
    <name evidence="2" type="ORF">SAMN05421753_11344</name>
</gene>
<organism evidence="2 3">
    <name type="scientific">Planctomicrobium piriforme</name>
    <dbReference type="NCBI Taxonomy" id="1576369"/>
    <lineage>
        <taxon>Bacteria</taxon>
        <taxon>Pseudomonadati</taxon>
        <taxon>Planctomycetota</taxon>
        <taxon>Planctomycetia</taxon>
        <taxon>Planctomycetales</taxon>
        <taxon>Planctomycetaceae</taxon>
        <taxon>Planctomicrobium</taxon>
    </lineage>
</organism>
<dbReference type="Gene3D" id="3.40.630.30">
    <property type="match status" value="1"/>
</dbReference>
<dbReference type="RefSeq" id="WP_092052236.1">
    <property type="nucleotide sequence ID" value="NZ_FOQD01000013.1"/>
</dbReference>
<dbReference type="EMBL" id="FOQD01000013">
    <property type="protein sequence ID" value="SFI87296.1"/>
    <property type="molecule type" value="Genomic_DNA"/>
</dbReference>
<dbReference type="Pfam" id="PF13302">
    <property type="entry name" value="Acetyltransf_3"/>
    <property type="match status" value="1"/>
</dbReference>
<dbReference type="OrthoDB" id="9795206at2"/>
<keyword evidence="3" id="KW-1185">Reference proteome</keyword>
<dbReference type="AlphaFoldDB" id="A0A1I3LS73"/>
<evidence type="ECO:0000259" key="1">
    <source>
        <dbReference type="PROSITE" id="PS51186"/>
    </source>
</evidence>
<dbReference type="STRING" id="1576369.SAMN05421753_11344"/>